<dbReference type="InterPro" id="IPR005828">
    <property type="entry name" value="MFS_sugar_transport-like"/>
</dbReference>
<dbReference type="SUPFAM" id="SSF103473">
    <property type="entry name" value="MFS general substrate transporter"/>
    <property type="match status" value="1"/>
</dbReference>
<evidence type="ECO:0000256" key="4">
    <source>
        <dbReference type="ARBA" id="ARBA00022692"/>
    </source>
</evidence>
<sequence length="124" mass="13144">MVHSERHDTRYVLAICAVAALGGILFGYDTSVISGAVHPLQEHFALSAAATGWAVSNVVVGCVAGALLAGWMADGLGRRMTLVICAVIFSVQSLGTARVASARRCSCGVMCRRQRALPWKKSRK</sequence>
<dbReference type="GO" id="GO:0016020">
    <property type="term" value="C:membrane"/>
    <property type="evidence" value="ECO:0007669"/>
    <property type="project" value="UniProtKB-SubCell"/>
</dbReference>
<dbReference type="Gene3D" id="1.20.1250.20">
    <property type="entry name" value="MFS general substrate transporter like domains"/>
    <property type="match status" value="1"/>
</dbReference>
<evidence type="ECO:0000256" key="3">
    <source>
        <dbReference type="ARBA" id="ARBA00022448"/>
    </source>
</evidence>
<dbReference type="PANTHER" id="PTHR48023:SF4">
    <property type="entry name" value="D-XYLOSE-PROTON SYMPORTER-LIKE 2"/>
    <property type="match status" value="1"/>
</dbReference>
<evidence type="ECO:0000256" key="2">
    <source>
        <dbReference type="ARBA" id="ARBA00010992"/>
    </source>
</evidence>
<evidence type="ECO:0000256" key="7">
    <source>
        <dbReference type="SAM" id="Phobius"/>
    </source>
</evidence>
<keyword evidence="6 7" id="KW-0472">Membrane</keyword>
<dbReference type="GO" id="GO:0022857">
    <property type="term" value="F:transmembrane transporter activity"/>
    <property type="evidence" value="ECO:0007669"/>
    <property type="project" value="InterPro"/>
</dbReference>
<evidence type="ECO:0000256" key="5">
    <source>
        <dbReference type="ARBA" id="ARBA00022989"/>
    </source>
</evidence>
<evidence type="ECO:0000313" key="9">
    <source>
        <dbReference type="EMBL" id="QEH97553.1"/>
    </source>
</evidence>
<accession>A0AAP9EUA0</accession>
<organism evidence="9 10">
    <name type="scientific">Gluconobacter thailandicus</name>
    <dbReference type="NCBI Taxonomy" id="257438"/>
    <lineage>
        <taxon>Bacteria</taxon>
        <taxon>Pseudomonadati</taxon>
        <taxon>Pseudomonadota</taxon>
        <taxon>Alphaproteobacteria</taxon>
        <taxon>Acetobacterales</taxon>
        <taxon>Acetobacteraceae</taxon>
        <taxon>Gluconobacter</taxon>
    </lineage>
</organism>
<dbReference type="PROSITE" id="PS50850">
    <property type="entry name" value="MFS"/>
    <property type="match status" value="1"/>
</dbReference>
<dbReference type="Proteomes" id="UP000323560">
    <property type="component" value="Chromosome"/>
</dbReference>
<dbReference type="Pfam" id="PF00083">
    <property type="entry name" value="Sugar_tr"/>
    <property type="match status" value="1"/>
</dbReference>
<gene>
    <name evidence="9" type="ORF">FXF46_02510</name>
</gene>
<reference evidence="9 10" key="1">
    <citation type="submission" date="2019-08" db="EMBL/GenBank/DDBJ databases">
        <title>Gluconobacter frateurii HD924 genome.</title>
        <authorList>
            <person name="Liu Y."/>
            <person name="Zhang P."/>
        </authorList>
    </citation>
    <scope>NUCLEOTIDE SEQUENCE [LARGE SCALE GENOMIC DNA]</scope>
    <source>
        <strain evidence="9 10">HD924</strain>
    </source>
</reference>
<dbReference type="InterPro" id="IPR036259">
    <property type="entry name" value="MFS_trans_sf"/>
</dbReference>
<dbReference type="PANTHER" id="PTHR48023">
    <property type="entry name" value="D-XYLOSE-PROTON SYMPORTER-LIKE 2"/>
    <property type="match status" value="1"/>
</dbReference>
<keyword evidence="5 7" id="KW-1133">Transmembrane helix</keyword>
<dbReference type="EMBL" id="CP043043">
    <property type="protein sequence ID" value="QEH97553.1"/>
    <property type="molecule type" value="Genomic_DNA"/>
</dbReference>
<dbReference type="AlphaFoldDB" id="A0AAP9EUA0"/>
<keyword evidence="3" id="KW-0813">Transport</keyword>
<dbReference type="InterPro" id="IPR020846">
    <property type="entry name" value="MFS_dom"/>
</dbReference>
<comment type="similarity">
    <text evidence="2">Belongs to the major facilitator superfamily. Sugar transporter (TC 2.A.1.1) family.</text>
</comment>
<comment type="subcellular location">
    <subcellularLocation>
        <location evidence="1">Membrane</location>
        <topology evidence="1">Multi-pass membrane protein</topology>
    </subcellularLocation>
</comment>
<name>A0AAP9EUA0_GLUTH</name>
<dbReference type="InterPro" id="IPR050820">
    <property type="entry name" value="MFS_Sugar_Transporter"/>
</dbReference>
<feature type="transmembrane region" description="Helical" evidence="7">
    <location>
        <begin position="48"/>
        <end position="69"/>
    </location>
</feature>
<evidence type="ECO:0000256" key="6">
    <source>
        <dbReference type="ARBA" id="ARBA00023136"/>
    </source>
</evidence>
<dbReference type="KEGG" id="gti:FXF46_02510"/>
<evidence type="ECO:0000259" key="8">
    <source>
        <dbReference type="PROSITE" id="PS50850"/>
    </source>
</evidence>
<protein>
    <submittedName>
        <fullName evidence="9">Sugar porter family MFS transporter</fullName>
    </submittedName>
</protein>
<evidence type="ECO:0000256" key="1">
    <source>
        <dbReference type="ARBA" id="ARBA00004141"/>
    </source>
</evidence>
<dbReference type="PROSITE" id="PS00216">
    <property type="entry name" value="SUGAR_TRANSPORT_1"/>
    <property type="match status" value="1"/>
</dbReference>
<feature type="transmembrane region" description="Helical" evidence="7">
    <location>
        <begin position="12"/>
        <end position="28"/>
    </location>
</feature>
<keyword evidence="4 7" id="KW-0812">Transmembrane</keyword>
<evidence type="ECO:0000313" key="10">
    <source>
        <dbReference type="Proteomes" id="UP000323560"/>
    </source>
</evidence>
<proteinExistence type="inferred from homology"/>
<feature type="domain" description="Major facilitator superfamily (MFS) profile" evidence="8">
    <location>
        <begin position="15"/>
        <end position="124"/>
    </location>
</feature>
<dbReference type="InterPro" id="IPR005829">
    <property type="entry name" value="Sugar_transporter_CS"/>
</dbReference>